<evidence type="ECO:0000313" key="2">
    <source>
        <dbReference type="Proteomes" id="UP000009282"/>
    </source>
</evidence>
<dbReference type="eggNOG" id="ENOG50338P5">
    <property type="taxonomic scope" value="Bacteria"/>
</dbReference>
<reference evidence="1 2" key="1">
    <citation type="journal article" date="2011" name="J. Bacteriol.">
        <title>Complete genome sequence of seawater bacterium Glaciecola nitratireducens FR1064T.</title>
        <authorList>
            <person name="Bian F."/>
            <person name="Qin Q.L."/>
            <person name="Xie B.B."/>
            <person name="Shu Y.L."/>
            <person name="Zhang X.Y."/>
            <person name="Yu Y."/>
            <person name="Chen B."/>
            <person name="Chen X.L."/>
            <person name="Zhou B.C."/>
            <person name="Zhang Y.Z."/>
        </authorList>
    </citation>
    <scope>NUCLEOTIDE SEQUENCE [LARGE SCALE GENOMIC DNA]</scope>
    <source>
        <strain evidence="2">JCM 12485 / KCTC 12276 / FR1064</strain>
    </source>
</reference>
<sequence>MSHSVSDPLSCWQCGNILNNVILPVSRREECPFCSADQHVCKMCKEFDGRNTCSESRAEDVRDREKANFCDYFSPSGGVSVKTSGQQARKQKESDAKAQLAALFGEEAEPDAQVLNQEESLTPAELAERKLREMLGG</sequence>
<organism evidence="1 2">
    <name type="scientific">Glaciecola nitratireducens (strain JCM 12485 / KCTC 12276 / FR1064)</name>
    <dbReference type="NCBI Taxonomy" id="1085623"/>
    <lineage>
        <taxon>Bacteria</taxon>
        <taxon>Pseudomonadati</taxon>
        <taxon>Pseudomonadota</taxon>
        <taxon>Gammaproteobacteria</taxon>
        <taxon>Alteromonadales</taxon>
        <taxon>Alteromonadaceae</taxon>
        <taxon>Brumicola</taxon>
    </lineage>
</organism>
<protein>
    <submittedName>
        <fullName evidence="1">Uncharacterized protein</fullName>
    </submittedName>
</protein>
<dbReference type="KEGG" id="gni:GNIT_0293"/>
<dbReference type="HOGENOM" id="CLU_138568_0_0_6"/>
<gene>
    <name evidence="1" type="ordered locus">GNIT_0293</name>
</gene>
<dbReference type="EMBL" id="CP003060">
    <property type="protein sequence ID" value="AEP28447.1"/>
    <property type="molecule type" value="Genomic_DNA"/>
</dbReference>
<proteinExistence type="predicted"/>
<dbReference type="AlphaFoldDB" id="G4QFA3"/>
<evidence type="ECO:0000313" key="1">
    <source>
        <dbReference type="EMBL" id="AEP28447.1"/>
    </source>
</evidence>
<dbReference type="Proteomes" id="UP000009282">
    <property type="component" value="Chromosome"/>
</dbReference>
<dbReference type="RefSeq" id="WP_014107326.1">
    <property type="nucleotide sequence ID" value="NC_016041.1"/>
</dbReference>
<name>G4QFA3_GLANF</name>
<keyword evidence="2" id="KW-1185">Reference proteome</keyword>
<accession>G4QFA3</accession>
<dbReference type="STRING" id="1085623.GNIT_0293"/>